<accession>A0A0D0IZB0</accession>
<reference evidence="2 3" key="1">
    <citation type="submission" date="2015-01" db="EMBL/GenBank/DDBJ databases">
        <title>Comparative genomics of non-oral Prevotella species.</title>
        <authorList>
            <person name="Accetto T."/>
            <person name="Nograsek B."/>
            <person name="Avgustin G."/>
        </authorList>
    </citation>
    <scope>NUCLEOTIDE SEQUENCE [LARGE SCALE GENOMIC DNA]</scope>
    <source>
        <strain evidence="2 3">P5-119</strain>
    </source>
</reference>
<dbReference type="Pfam" id="PF00535">
    <property type="entry name" value="Glycos_transf_2"/>
    <property type="match status" value="1"/>
</dbReference>
<dbReference type="STRING" id="1602171.ST44_07805"/>
<dbReference type="Proteomes" id="UP000032046">
    <property type="component" value="Unassembled WGS sequence"/>
</dbReference>
<dbReference type="AlphaFoldDB" id="A0A0D0IZB0"/>
<evidence type="ECO:0000259" key="1">
    <source>
        <dbReference type="Pfam" id="PF00535"/>
    </source>
</evidence>
<dbReference type="RefSeq" id="WP_042519399.1">
    <property type="nucleotide sequence ID" value="NZ_JXQK01000056.1"/>
</dbReference>
<organism evidence="2 3">
    <name type="scientific">Prevotella pectinovora</name>
    <dbReference type="NCBI Taxonomy" id="1602169"/>
    <lineage>
        <taxon>Bacteria</taxon>
        <taxon>Pseudomonadati</taxon>
        <taxon>Bacteroidota</taxon>
        <taxon>Bacteroidia</taxon>
        <taxon>Bacteroidales</taxon>
        <taxon>Prevotellaceae</taxon>
        <taxon>Prevotella</taxon>
    </lineage>
</organism>
<sequence>MTYAPIALFTYNRADHTRKAVESLLQNAEAKDSDLFIFSDGAKNEKAIKGVEDNRKYIHTVTGFKTITIIEREKNWGLANSLIAGITDVINKYGRVIVVEDDLILSPYFLKFMNDGLEKYKDDDRVGTITGFVPPIEGKLPETFFLTYFQCWGWATWKRAWDLLETDARPLLKGLRFKRKKFDVGGGVCNYGNLYCQKVGLVDSWYLRYYASLFLKGKLSLYPGRSVATNEGLDGSGTHCGAELKRSFEAHNSQTPIKVNDVEVIEDLQVFRIFKKYFLSKQSGSFIKAAYYQFKSFVRRLLYIDCK</sequence>
<evidence type="ECO:0000313" key="3">
    <source>
        <dbReference type="Proteomes" id="UP000032046"/>
    </source>
</evidence>
<dbReference type="Gene3D" id="3.90.550.10">
    <property type="entry name" value="Spore Coat Polysaccharide Biosynthesis Protein SpsA, Chain A"/>
    <property type="match status" value="1"/>
</dbReference>
<dbReference type="InterPro" id="IPR029044">
    <property type="entry name" value="Nucleotide-diphossugar_trans"/>
</dbReference>
<comment type="caution">
    <text evidence="2">The sequence shown here is derived from an EMBL/GenBank/DDBJ whole genome shotgun (WGS) entry which is preliminary data.</text>
</comment>
<dbReference type="SUPFAM" id="SSF53448">
    <property type="entry name" value="Nucleotide-diphospho-sugar transferases"/>
    <property type="match status" value="1"/>
</dbReference>
<protein>
    <recommendedName>
        <fullName evidence="1">Glycosyltransferase 2-like domain-containing protein</fullName>
    </recommendedName>
</protein>
<proteinExistence type="predicted"/>
<gene>
    <name evidence="2" type="ORF">ST44_07805</name>
</gene>
<evidence type="ECO:0000313" key="2">
    <source>
        <dbReference type="EMBL" id="KIP62191.1"/>
    </source>
</evidence>
<name>A0A0D0IZB0_9BACT</name>
<dbReference type="EMBL" id="JXQK01000056">
    <property type="protein sequence ID" value="KIP62191.1"/>
    <property type="molecule type" value="Genomic_DNA"/>
</dbReference>
<dbReference type="InterPro" id="IPR001173">
    <property type="entry name" value="Glyco_trans_2-like"/>
</dbReference>
<keyword evidence="3" id="KW-1185">Reference proteome</keyword>
<feature type="domain" description="Glycosyltransferase 2-like" evidence="1">
    <location>
        <begin position="9"/>
        <end position="131"/>
    </location>
</feature>